<dbReference type="SMART" id="SM01038">
    <property type="entry name" value="Bgal_small_N"/>
    <property type="match status" value="1"/>
</dbReference>
<dbReference type="InterPro" id="IPR004199">
    <property type="entry name" value="B-gal_small/dom_5"/>
</dbReference>
<protein>
    <recommendedName>
        <fullName evidence="3">beta-galactosidase</fullName>
        <ecNumber evidence="3">3.2.1.23</ecNumber>
    </recommendedName>
</protein>
<dbReference type="Pfam" id="PF02929">
    <property type="entry name" value="Bgal_small_N"/>
    <property type="match status" value="1"/>
</dbReference>
<reference evidence="8" key="1">
    <citation type="journal article" date="2021" name="Sci. Rep.">
        <title>Diploid genomic architecture of Nitzschia inconspicua, an elite biomass production diatom.</title>
        <authorList>
            <person name="Oliver A."/>
            <person name="Podell S."/>
            <person name="Pinowska A."/>
            <person name="Traller J.C."/>
            <person name="Smith S.R."/>
            <person name="McClure R."/>
            <person name="Beliaev A."/>
            <person name="Bohutskyi P."/>
            <person name="Hill E.A."/>
            <person name="Rabines A."/>
            <person name="Zheng H."/>
            <person name="Allen L.Z."/>
            <person name="Kuo A."/>
            <person name="Grigoriev I.V."/>
            <person name="Allen A.E."/>
            <person name="Hazlebeck D."/>
            <person name="Allen E.E."/>
        </authorList>
    </citation>
    <scope>NUCLEOTIDE SEQUENCE</scope>
    <source>
        <strain evidence="8">Hildebrandi</strain>
    </source>
</reference>
<dbReference type="InterPro" id="IPR032312">
    <property type="entry name" value="LacZ_4"/>
</dbReference>
<name>A0A9K3LWI5_9STRA</name>
<feature type="transmembrane region" description="Helical" evidence="6">
    <location>
        <begin position="100"/>
        <end position="124"/>
    </location>
</feature>
<dbReference type="InterPro" id="IPR006104">
    <property type="entry name" value="Glyco_hydro_2_N"/>
</dbReference>
<dbReference type="InterPro" id="IPR050347">
    <property type="entry name" value="Bact_Beta-galactosidase"/>
</dbReference>
<dbReference type="PANTHER" id="PTHR46323">
    <property type="entry name" value="BETA-GALACTOSIDASE"/>
    <property type="match status" value="1"/>
</dbReference>
<evidence type="ECO:0000313" key="9">
    <source>
        <dbReference type="Proteomes" id="UP000693970"/>
    </source>
</evidence>
<sequence>MYGNGRGSFLPRDRKTTPSSTWETLYTHADTHGYSKFTHHHQRSCTTTNNKESKKRAFVSQHHSVSFDSPPPVGSKHDLIANDLLSVLLPTNPVMHVWKFSFVLLLLFGLLLFLPAVVMVMTVYRNDEYHSSNATIGTILENTFLSSFFGVLPWWTVCGIASILWTYYYYSTTLCHWGKPWMDPKVFGVGRQDMHVPLRLFGSVQNARLAACRPDLASFSTGPLDKAPMDCHPRQLQQQHVVSNLTSNVWLLDPLPSWTFQLFSTVEQALQAVQQTKEAKSTMHNTCITNMPIPSNWMLHPHVDDIPIYTNQKYPFPCQPPVVPVDNPTGMYQLELNQHDPALWPTFWNSTCDDNKTNPVQYSLVLHGIESACFVYWNCTYLGYCQDSRLPSEFIVPSDTLWDSAGKGLLQLIVIRWSDGSYLEDQDHWWMAGIHRSVELIRRPSQADIMDYHVLADHHGHIRVSVSVRQSTNQVMLQQQRRTKVRVQLFQDEQLTADGSQYKLADAPLWTDTQTTITEKSSVLEFQHVIPNTLTWTAETPHLYTLVLEQLDEDEKVLHQCESCRVGFRSVAIDHHHDNNDTDADGGKAGILKVNGRPITVCGINRHEHDPDRGKVISLKRMMQDITILKQNNFNAIRTSHYPAHSSFYRLCDFYGMYVCDEANIETHGLKPMGRLAHDAGWESAMISRVTRMAQRDYNHACIILWSLGNEAGRGRSLIQARQRLLELDTSRPICYESGGLWGEGTGRSELTDVVCPMYTSVPRLQELHQRIDEDRPIVLCEYSHSMNNSNGNLHLYWEKFWDPSFPRLQGGFIWDFKDQGLRKTTQNGRPFFAYGGDFGDVINDQQFCINGMFSPDLEPHPSVNEIKYLQQPVKITSQTGTKSLSLPVSLVTDGKASTPQFPATLLLENRYTFRDLTQLQWRWELCCSVSQHPIGSGSAEDDGERLVMDWSNFASHLLELEFKHTGVQYFLNVMASLKESSTWANAGHEVAKEQFIVTVTVDWAVEKTDQHVPIRNDVGHKVYVRETAHDLEVISTDVRNDPTIPFVVFSKLTGSMQSLCWDGEKEMLGRNGMAPNFTRATTDNDRGGLELVLEHMLLKWAQPAFFLSSGFQHFSHYMHWKQNGLTQDQPPHVVCDDMTYDQREHLVVVKAKCSARNVYGTIVLRLTTTYTICGRSGQIQVHCKVIPQKCLRNIPSLPRIGLSLELNPSLCHIRYLGRGPNECYPDRKTGSQLGIWTTSPSKMGYDYIVPSETGNRSDCQWVSLEDIDNGGSGILIASSHNETFEFSALLHTPDELNHARHTCDLDERKAGQHSIFVNIDHQLMGVGGDLSWFPCVYPEFLVKADHEYEYWLRLVPLSSRADLDNEVAVFANQIRHSLL</sequence>
<comment type="similarity">
    <text evidence="2">Belongs to the glycosyl hydrolase 2 family.</text>
</comment>
<feature type="domain" description="Beta galactosidase small chain/" evidence="7">
    <location>
        <begin position="1038"/>
        <end position="1356"/>
    </location>
</feature>
<organism evidence="8 9">
    <name type="scientific">Nitzschia inconspicua</name>
    <dbReference type="NCBI Taxonomy" id="303405"/>
    <lineage>
        <taxon>Eukaryota</taxon>
        <taxon>Sar</taxon>
        <taxon>Stramenopiles</taxon>
        <taxon>Ochrophyta</taxon>
        <taxon>Bacillariophyta</taxon>
        <taxon>Bacillariophyceae</taxon>
        <taxon>Bacillariophycidae</taxon>
        <taxon>Bacillariales</taxon>
        <taxon>Bacillariaceae</taxon>
        <taxon>Nitzschia</taxon>
    </lineage>
</organism>
<evidence type="ECO:0000256" key="3">
    <source>
        <dbReference type="ARBA" id="ARBA00012756"/>
    </source>
</evidence>
<evidence type="ECO:0000256" key="4">
    <source>
        <dbReference type="ARBA" id="ARBA00022801"/>
    </source>
</evidence>
<keyword evidence="9" id="KW-1185">Reference proteome</keyword>
<accession>A0A9K3LWI5</accession>
<gene>
    <name evidence="8" type="ORF">IV203_027594</name>
</gene>
<keyword evidence="6" id="KW-0812">Transmembrane</keyword>
<evidence type="ECO:0000256" key="1">
    <source>
        <dbReference type="ARBA" id="ARBA00001412"/>
    </source>
</evidence>
<evidence type="ECO:0000256" key="5">
    <source>
        <dbReference type="ARBA" id="ARBA00023295"/>
    </source>
</evidence>
<comment type="caution">
    <text evidence="8">The sequence shown here is derived from an EMBL/GenBank/DDBJ whole genome shotgun (WGS) entry which is preliminary data.</text>
</comment>
<dbReference type="InterPro" id="IPR006102">
    <property type="entry name" value="Ig-like_GH2"/>
</dbReference>
<dbReference type="Pfam" id="PF16353">
    <property type="entry name" value="LacZ_4"/>
    <property type="match status" value="1"/>
</dbReference>
<keyword evidence="5" id="KW-0326">Glycosidase</keyword>
<dbReference type="Pfam" id="PF02836">
    <property type="entry name" value="Glyco_hydro_2_C"/>
    <property type="match status" value="1"/>
</dbReference>
<evidence type="ECO:0000256" key="6">
    <source>
        <dbReference type="SAM" id="Phobius"/>
    </source>
</evidence>
<dbReference type="PANTHER" id="PTHR46323:SF2">
    <property type="entry name" value="BETA-GALACTOSIDASE"/>
    <property type="match status" value="1"/>
</dbReference>
<comment type="catalytic activity">
    <reaction evidence="1">
        <text>Hydrolysis of terminal non-reducing beta-D-galactose residues in beta-D-galactosides.</text>
        <dbReference type="EC" id="3.2.1.23"/>
    </reaction>
</comment>
<dbReference type="Pfam" id="PF00703">
    <property type="entry name" value="Glyco_hydro_2"/>
    <property type="match status" value="1"/>
</dbReference>
<dbReference type="Proteomes" id="UP000693970">
    <property type="component" value="Unassembled WGS sequence"/>
</dbReference>
<evidence type="ECO:0000313" key="8">
    <source>
        <dbReference type="EMBL" id="KAG7369848.1"/>
    </source>
</evidence>
<dbReference type="InterPro" id="IPR006103">
    <property type="entry name" value="Glyco_hydro_2_cat"/>
</dbReference>
<dbReference type="GO" id="GO:0005990">
    <property type="term" value="P:lactose catabolic process"/>
    <property type="evidence" value="ECO:0007669"/>
    <property type="project" value="TreeGrafter"/>
</dbReference>
<evidence type="ECO:0000256" key="2">
    <source>
        <dbReference type="ARBA" id="ARBA00007401"/>
    </source>
</evidence>
<dbReference type="EC" id="3.2.1.23" evidence="3"/>
<evidence type="ECO:0000259" key="7">
    <source>
        <dbReference type="SMART" id="SM01038"/>
    </source>
</evidence>
<dbReference type="OrthoDB" id="408320at2759"/>
<keyword evidence="6" id="KW-1133">Transmembrane helix</keyword>
<keyword evidence="6" id="KW-0472">Membrane</keyword>
<dbReference type="Pfam" id="PF02837">
    <property type="entry name" value="Glyco_hydro_2_N"/>
    <property type="match status" value="1"/>
</dbReference>
<dbReference type="GO" id="GO:0004565">
    <property type="term" value="F:beta-galactosidase activity"/>
    <property type="evidence" value="ECO:0007669"/>
    <property type="project" value="UniProtKB-EC"/>
</dbReference>
<proteinExistence type="inferred from homology"/>
<dbReference type="GO" id="GO:0009341">
    <property type="term" value="C:beta-galactosidase complex"/>
    <property type="evidence" value="ECO:0007669"/>
    <property type="project" value="InterPro"/>
</dbReference>
<reference evidence="8" key="2">
    <citation type="submission" date="2021-04" db="EMBL/GenBank/DDBJ databases">
        <authorList>
            <person name="Podell S."/>
        </authorList>
    </citation>
    <scope>NUCLEOTIDE SEQUENCE</scope>
    <source>
        <strain evidence="8">Hildebrandi</strain>
    </source>
</reference>
<feature type="transmembrane region" description="Helical" evidence="6">
    <location>
        <begin position="144"/>
        <end position="170"/>
    </location>
</feature>
<dbReference type="EMBL" id="JAGRRH010000005">
    <property type="protein sequence ID" value="KAG7369848.1"/>
    <property type="molecule type" value="Genomic_DNA"/>
</dbReference>
<keyword evidence="4" id="KW-0378">Hydrolase</keyword>